<protein>
    <submittedName>
        <fullName evidence="1">Uncharacterized protein</fullName>
    </submittedName>
</protein>
<sequence>MMEVPVVEEVEALCLGEAVDKTRAALPMTSLLRCLPSLDRSTLAEGIPMEYRRACVMCSTKWGEQKTSVCLRRHMLEWMGSGNFSVGTDFTWS</sequence>
<dbReference type="EMBL" id="BMAU01021148">
    <property type="protein sequence ID" value="GFX92529.1"/>
    <property type="molecule type" value="Genomic_DNA"/>
</dbReference>
<proteinExistence type="predicted"/>
<comment type="caution">
    <text evidence="1">The sequence shown here is derived from an EMBL/GenBank/DDBJ whole genome shotgun (WGS) entry which is preliminary data.</text>
</comment>
<evidence type="ECO:0000313" key="1">
    <source>
        <dbReference type="EMBL" id="GFX92529.1"/>
    </source>
</evidence>
<accession>A0A8X6RHU7</accession>
<dbReference type="Proteomes" id="UP000887159">
    <property type="component" value="Unassembled WGS sequence"/>
</dbReference>
<gene>
    <name evidence="1" type="ORF">TNCV_710341</name>
</gene>
<dbReference type="AlphaFoldDB" id="A0A8X6RHU7"/>
<organism evidence="1 2">
    <name type="scientific">Trichonephila clavipes</name>
    <name type="common">Golden silk orbweaver</name>
    <name type="synonym">Nephila clavipes</name>
    <dbReference type="NCBI Taxonomy" id="2585209"/>
    <lineage>
        <taxon>Eukaryota</taxon>
        <taxon>Metazoa</taxon>
        <taxon>Ecdysozoa</taxon>
        <taxon>Arthropoda</taxon>
        <taxon>Chelicerata</taxon>
        <taxon>Arachnida</taxon>
        <taxon>Araneae</taxon>
        <taxon>Araneomorphae</taxon>
        <taxon>Entelegynae</taxon>
        <taxon>Araneoidea</taxon>
        <taxon>Nephilidae</taxon>
        <taxon>Trichonephila</taxon>
    </lineage>
</organism>
<evidence type="ECO:0000313" key="2">
    <source>
        <dbReference type="Proteomes" id="UP000887159"/>
    </source>
</evidence>
<reference evidence="1" key="1">
    <citation type="submission" date="2020-08" db="EMBL/GenBank/DDBJ databases">
        <title>Multicomponent nature underlies the extraordinary mechanical properties of spider dragline silk.</title>
        <authorList>
            <person name="Kono N."/>
            <person name="Nakamura H."/>
            <person name="Mori M."/>
            <person name="Yoshida Y."/>
            <person name="Ohtoshi R."/>
            <person name="Malay A.D."/>
            <person name="Moran D.A.P."/>
            <person name="Tomita M."/>
            <person name="Numata K."/>
            <person name="Arakawa K."/>
        </authorList>
    </citation>
    <scope>NUCLEOTIDE SEQUENCE</scope>
</reference>
<name>A0A8X6RHU7_TRICX</name>
<keyword evidence="2" id="KW-1185">Reference proteome</keyword>